<feature type="chain" id="PRO_5040505793" evidence="1">
    <location>
        <begin position="25"/>
        <end position="182"/>
    </location>
</feature>
<name>A0A9Q1DGJ2_CONCO</name>
<dbReference type="EMBL" id="JAFJMO010000008">
    <property type="protein sequence ID" value="KAJ8269368.1"/>
    <property type="molecule type" value="Genomic_DNA"/>
</dbReference>
<reference evidence="2" key="1">
    <citation type="journal article" date="2023" name="Science">
        <title>Genome structures resolve the early diversification of teleost fishes.</title>
        <authorList>
            <person name="Parey E."/>
            <person name="Louis A."/>
            <person name="Montfort J."/>
            <person name="Bouchez O."/>
            <person name="Roques C."/>
            <person name="Iampietro C."/>
            <person name="Lluch J."/>
            <person name="Castinel A."/>
            <person name="Donnadieu C."/>
            <person name="Desvignes T."/>
            <person name="Floi Bucao C."/>
            <person name="Jouanno E."/>
            <person name="Wen M."/>
            <person name="Mejri S."/>
            <person name="Dirks R."/>
            <person name="Jansen H."/>
            <person name="Henkel C."/>
            <person name="Chen W.J."/>
            <person name="Zahm M."/>
            <person name="Cabau C."/>
            <person name="Klopp C."/>
            <person name="Thompson A.W."/>
            <person name="Robinson-Rechavi M."/>
            <person name="Braasch I."/>
            <person name="Lecointre G."/>
            <person name="Bobe J."/>
            <person name="Postlethwait J.H."/>
            <person name="Berthelot C."/>
            <person name="Roest Crollius H."/>
            <person name="Guiguen Y."/>
        </authorList>
    </citation>
    <scope>NUCLEOTIDE SEQUENCE</scope>
    <source>
        <strain evidence="2">Concon-B</strain>
    </source>
</reference>
<evidence type="ECO:0000313" key="3">
    <source>
        <dbReference type="Proteomes" id="UP001152803"/>
    </source>
</evidence>
<protein>
    <submittedName>
        <fullName evidence="2">Uncharacterized protein</fullName>
    </submittedName>
</protein>
<dbReference type="Proteomes" id="UP001152803">
    <property type="component" value="Unassembled WGS sequence"/>
</dbReference>
<proteinExistence type="predicted"/>
<keyword evidence="1" id="KW-0732">Signal</keyword>
<comment type="caution">
    <text evidence="2">The sequence shown here is derived from an EMBL/GenBank/DDBJ whole genome shotgun (WGS) entry which is preliminary data.</text>
</comment>
<evidence type="ECO:0000313" key="2">
    <source>
        <dbReference type="EMBL" id="KAJ8269368.1"/>
    </source>
</evidence>
<dbReference type="AlphaFoldDB" id="A0A9Q1DGJ2"/>
<keyword evidence="3" id="KW-1185">Reference proteome</keyword>
<gene>
    <name evidence="2" type="ORF">COCON_G00119750</name>
</gene>
<accession>A0A9Q1DGJ2</accession>
<evidence type="ECO:0000256" key="1">
    <source>
        <dbReference type="SAM" id="SignalP"/>
    </source>
</evidence>
<feature type="signal peptide" evidence="1">
    <location>
        <begin position="1"/>
        <end position="24"/>
    </location>
</feature>
<sequence>MDVGLASVLVTGFVAVTIPRPCGGTYGKPQCSSPLLLKLQESLHYGARAGERQYTQNRRTAQELHVFLTNSAHFSDRHGNLRDAANCGLSTSSQLSSLQPCTNQEAGQLASCAGWLRDRASFSAPKPDPALGKRARRCFFKSGAKRGIPQRSSECCSLRLFPQNTNTAELFQPYSSAAGYQR</sequence>
<organism evidence="2 3">
    <name type="scientific">Conger conger</name>
    <name type="common">Conger eel</name>
    <name type="synonym">Muraena conger</name>
    <dbReference type="NCBI Taxonomy" id="82655"/>
    <lineage>
        <taxon>Eukaryota</taxon>
        <taxon>Metazoa</taxon>
        <taxon>Chordata</taxon>
        <taxon>Craniata</taxon>
        <taxon>Vertebrata</taxon>
        <taxon>Euteleostomi</taxon>
        <taxon>Actinopterygii</taxon>
        <taxon>Neopterygii</taxon>
        <taxon>Teleostei</taxon>
        <taxon>Anguilliformes</taxon>
        <taxon>Congridae</taxon>
        <taxon>Conger</taxon>
    </lineage>
</organism>